<evidence type="ECO:0000256" key="5">
    <source>
        <dbReference type="PROSITE-ProRule" id="PRU01248"/>
    </source>
</evidence>
<evidence type="ECO:0000256" key="1">
    <source>
        <dbReference type="ARBA" id="ARBA00008857"/>
    </source>
</evidence>
<dbReference type="Proteomes" id="UP000033632">
    <property type="component" value="Unassembled WGS sequence"/>
</dbReference>
<feature type="domain" description="Tyr recombinase" evidence="6">
    <location>
        <begin position="180"/>
        <end position="390"/>
    </location>
</feature>
<evidence type="ECO:0000313" key="8">
    <source>
        <dbReference type="EMBL" id="KKB12394.1"/>
    </source>
</evidence>
<organism evidence="8 9">
    <name type="scientific">Devosia geojensis</name>
    <dbReference type="NCBI Taxonomy" id="443610"/>
    <lineage>
        <taxon>Bacteria</taxon>
        <taxon>Pseudomonadati</taxon>
        <taxon>Pseudomonadota</taxon>
        <taxon>Alphaproteobacteria</taxon>
        <taxon>Hyphomicrobiales</taxon>
        <taxon>Devosiaceae</taxon>
        <taxon>Devosia</taxon>
    </lineage>
</organism>
<dbReference type="InterPro" id="IPR050090">
    <property type="entry name" value="Tyrosine_recombinase_XerCD"/>
</dbReference>
<evidence type="ECO:0000256" key="3">
    <source>
        <dbReference type="ARBA" id="ARBA00023125"/>
    </source>
</evidence>
<dbReference type="InterPro" id="IPR010998">
    <property type="entry name" value="Integrase_recombinase_N"/>
</dbReference>
<dbReference type="Gene3D" id="1.10.150.130">
    <property type="match status" value="1"/>
</dbReference>
<evidence type="ECO:0000256" key="4">
    <source>
        <dbReference type="ARBA" id="ARBA00023172"/>
    </source>
</evidence>
<dbReference type="GO" id="GO:0015074">
    <property type="term" value="P:DNA integration"/>
    <property type="evidence" value="ECO:0007669"/>
    <property type="project" value="UniProtKB-KW"/>
</dbReference>
<dbReference type="PROSITE" id="PS51900">
    <property type="entry name" value="CB"/>
    <property type="match status" value="1"/>
</dbReference>
<evidence type="ECO:0000313" key="9">
    <source>
        <dbReference type="Proteomes" id="UP000033632"/>
    </source>
</evidence>
<accession>A0A0F5FU45</accession>
<dbReference type="RefSeq" id="WP_046107984.1">
    <property type="nucleotide sequence ID" value="NZ_JZEX01000081.1"/>
</dbReference>
<proteinExistence type="inferred from homology"/>
<dbReference type="GO" id="GO:0003677">
    <property type="term" value="F:DNA binding"/>
    <property type="evidence" value="ECO:0007669"/>
    <property type="project" value="UniProtKB-UniRule"/>
</dbReference>
<comment type="caution">
    <text evidence="8">The sequence shown here is derived from an EMBL/GenBank/DDBJ whole genome shotgun (WGS) entry which is preliminary data.</text>
</comment>
<keyword evidence="4" id="KW-0233">DNA recombination</keyword>
<dbReference type="Pfam" id="PF00589">
    <property type="entry name" value="Phage_integrase"/>
    <property type="match status" value="1"/>
</dbReference>
<feature type="domain" description="Core-binding (CB)" evidence="7">
    <location>
        <begin position="64"/>
        <end position="147"/>
    </location>
</feature>
<comment type="similarity">
    <text evidence="1">Belongs to the 'phage' integrase family.</text>
</comment>
<dbReference type="PANTHER" id="PTHR30349:SF64">
    <property type="entry name" value="PROPHAGE INTEGRASE INTD-RELATED"/>
    <property type="match status" value="1"/>
</dbReference>
<dbReference type="PANTHER" id="PTHR30349">
    <property type="entry name" value="PHAGE INTEGRASE-RELATED"/>
    <property type="match status" value="1"/>
</dbReference>
<evidence type="ECO:0000256" key="2">
    <source>
        <dbReference type="ARBA" id="ARBA00022908"/>
    </source>
</evidence>
<dbReference type="InterPro" id="IPR004107">
    <property type="entry name" value="Integrase_SAM-like_N"/>
</dbReference>
<dbReference type="SUPFAM" id="SSF56349">
    <property type="entry name" value="DNA breaking-rejoining enzymes"/>
    <property type="match status" value="1"/>
</dbReference>
<dbReference type="STRING" id="443610.VE25_07535"/>
<dbReference type="PATRIC" id="fig|443610.3.peg.4076"/>
<dbReference type="GO" id="GO:0006310">
    <property type="term" value="P:DNA recombination"/>
    <property type="evidence" value="ECO:0007669"/>
    <property type="project" value="UniProtKB-KW"/>
</dbReference>
<dbReference type="AlphaFoldDB" id="A0A0F5FU45"/>
<dbReference type="InterPro" id="IPR011010">
    <property type="entry name" value="DNA_brk_join_enz"/>
</dbReference>
<evidence type="ECO:0000259" key="7">
    <source>
        <dbReference type="PROSITE" id="PS51900"/>
    </source>
</evidence>
<protein>
    <submittedName>
        <fullName evidence="8">Integrase</fullName>
    </submittedName>
</protein>
<gene>
    <name evidence="8" type="ORF">VE25_07535</name>
</gene>
<dbReference type="InterPro" id="IPR044068">
    <property type="entry name" value="CB"/>
</dbReference>
<dbReference type="InterPro" id="IPR002104">
    <property type="entry name" value="Integrase_catalytic"/>
</dbReference>
<dbReference type="PROSITE" id="PS51898">
    <property type="entry name" value="TYR_RECOMBINASE"/>
    <property type="match status" value="1"/>
</dbReference>
<dbReference type="CDD" id="cd01189">
    <property type="entry name" value="INT_ICEBs1_C_like"/>
    <property type="match status" value="1"/>
</dbReference>
<dbReference type="OrthoDB" id="9785687at2"/>
<name>A0A0F5FU45_9HYPH</name>
<dbReference type="Gene3D" id="1.10.443.10">
    <property type="entry name" value="Intergrase catalytic core"/>
    <property type="match status" value="1"/>
</dbReference>
<keyword evidence="2" id="KW-0229">DNA integration</keyword>
<dbReference type="Pfam" id="PF14659">
    <property type="entry name" value="Phage_int_SAM_3"/>
    <property type="match status" value="1"/>
</dbReference>
<dbReference type="InterPro" id="IPR013762">
    <property type="entry name" value="Integrase-like_cat_sf"/>
</dbReference>
<keyword evidence="9" id="KW-1185">Reference proteome</keyword>
<reference evidence="8 9" key="1">
    <citation type="submission" date="2015-03" db="EMBL/GenBank/DDBJ databases">
        <authorList>
            <person name="Hassan Y.I."/>
            <person name="Lepp D."/>
            <person name="Li X.-Z."/>
            <person name="Zhou T."/>
        </authorList>
    </citation>
    <scope>NUCLEOTIDE SEQUENCE [LARGE SCALE GENOMIC DNA]</scope>
    <source>
        <strain evidence="8 9">BD-c194</strain>
    </source>
</reference>
<dbReference type="EMBL" id="JZEX01000081">
    <property type="protein sequence ID" value="KKB12394.1"/>
    <property type="molecule type" value="Genomic_DNA"/>
</dbReference>
<keyword evidence="3 5" id="KW-0238">DNA-binding</keyword>
<sequence>MSVRKRRWTNAKGETKEVWQVDYVDTNGDRRRQSFAKKKDADAFHARATVEVSQGVHVPDSATITIEEAGKLWIKSGTAAGLERTSLDQRRQHLELHIKPFIGKTKLSKVTVPFVRSFQDMLREAGRSAAMIKRVAVSLGSILSDAQGRGLVVRNAVHEMSRARSGQKKAERRQKAKLRVGVDIPTNTEIRAIIGAAAGRYRPLLITAVFTGLRASELRGLRWEDVDLGKAQLHVRQRADKYQDMGMPKSDAGQRTIPLPPMVVSTLREWKLAGPKSDLGLVFANQAGRIEYHQNMLQRGLWPTLLNAHVAVATGKKDEEGNLVLAPKYTGFHALRHWYASWCINRKVDGGLELTPKQVQERMGHSSIQVTFDTYGHLFPSVDETRELEAAQLALLGGTAGT</sequence>
<evidence type="ECO:0000259" key="6">
    <source>
        <dbReference type="PROSITE" id="PS51898"/>
    </source>
</evidence>